<dbReference type="EMBL" id="JAYFUH010000063">
    <property type="protein sequence ID" value="MEA5666956.1"/>
    <property type="molecule type" value="Genomic_DNA"/>
</dbReference>
<organism evidence="1 2">
    <name type="scientific">Stenotrophomonas capsici</name>
    <dbReference type="NCBI Taxonomy" id="3110230"/>
    <lineage>
        <taxon>Bacteria</taxon>
        <taxon>Pseudomonadati</taxon>
        <taxon>Pseudomonadota</taxon>
        <taxon>Gammaproteobacteria</taxon>
        <taxon>Lysobacterales</taxon>
        <taxon>Lysobacteraceae</taxon>
        <taxon>Stenotrophomonas</taxon>
    </lineage>
</organism>
<dbReference type="Proteomes" id="UP001301653">
    <property type="component" value="Unassembled WGS sequence"/>
</dbReference>
<reference evidence="1 2" key="1">
    <citation type="submission" date="2023-12" db="EMBL/GenBank/DDBJ databases">
        <title>Stenotrophomonas guangdongensis sp. nov., isolated from wilted pepper plants (Capsicum annuum).</title>
        <authorList>
            <person name="Qiu M."/>
            <person name="Li Y."/>
            <person name="Liu Q."/>
            <person name="Zhang X."/>
            <person name="Huang Y."/>
            <person name="Guo R."/>
            <person name="Hu M."/>
            <person name="Zhou J."/>
            <person name="Zhou X."/>
        </authorList>
    </citation>
    <scope>NUCLEOTIDE SEQUENCE [LARGE SCALE GENOMIC DNA]</scope>
    <source>
        <strain evidence="1 2">MH1</strain>
    </source>
</reference>
<accession>A0ABU5V0T7</accession>
<dbReference type="RefSeq" id="WP_323438167.1">
    <property type="nucleotide sequence ID" value="NZ_JAYFUH010000063.1"/>
</dbReference>
<gene>
    <name evidence="1" type="ORF">VA603_05325</name>
</gene>
<sequence>MDYINQEFLKSWRKARSRDFEREYFEVLAALKDEHISEMLWLLYGKGALKTIVTPFDSLQDGRSWWAIFAAREVNTISSLVKTKPGKMRIWRFLHDASAWV</sequence>
<name>A0ABU5V0T7_9GAMM</name>
<protein>
    <submittedName>
        <fullName evidence="1">Uncharacterized protein</fullName>
    </submittedName>
</protein>
<proteinExistence type="predicted"/>
<evidence type="ECO:0000313" key="2">
    <source>
        <dbReference type="Proteomes" id="UP001301653"/>
    </source>
</evidence>
<comment type="caution">
    <text evidence="1">The sequence shown here is derived from an EMBL/GenBank/DDBJ whole genome shotgun (WGS) entry which is preliminary data.</text>
</comment>
<evidence type="ECO:0000313" key="1">
    <source>
        <dbReference type="EMBL" id="MEA5666956.1"/>
    </source>
</evidence>
<keyword evidence="2" id="KW-1185">Reference proteome</keyword>